<keyword evidence="1" id="KW-0472">Membrane</keyword>
<feature type="transmembrane region" description="Helical" evidence="1">
    <location>
        <begin position="242"/>
        <end position="259"/>
    </location>
</feature>
<dbReference type="KEGG" id="gso:PH603_16185"/>
<evidence type="ECO:0000313" key="3">
    <source>
        <dbReference type="EMBL" id="WCL54078.1"/>
    </source>
</evidence>
<dbReference type="NCBIfam" id="NF035944">
    <property type="entry name" value="PEPxxWA-CTERM"/>
    <property type="match status" value="1"/>
</dbReference>
<name>A0AAE9XUU9_9PROT</name>
<organism evidence="3 4">
    <name type="scientific">Gimibacter soli</name>
    <dbReference type="NCBI Taxonomy" id="3024400"/>
    <lineage>
        <taxon>Bacteria</taxon>
        <taxon>Pseudomonadati</taxon>
        <taxon>Pseudomonadota</taxon>
        <taxon>Alphaproteobacteria</taxon>
        <taxon>Kordiimonadales</taxon>
        <taxon>Temperatibacteraceae</taxon>
        <taxon>Gimibacter</taxon>
    </lineage>
</organism>
<evidence type="ECO:0000259" key="2">
    <source>
        <dbReference type="Pfam" id="PF07589"/>
    </source>
</evidence>
<dbReference type="AlphaFoldDB" id="A0AAE9XUU9"/>
<dbReference type="InterPro" id="IPR013424">
    <property type="entry name" value="Ice-binding_C"/>
</dbReference>
<keyword evidence="1" id="KW-0812">Transmembrane</keyword>
<accession>A0AAE9XUU9</accession>
<sequence length="269" mass="29474">MMSRLAGFRHFAAGFVVALRSDGLGFRRFNIAMGTGVEMKAFLAAVAIVAGFSSAAEASITYSIEGDIEVYSVGGDLTAFGIAGTTGRFKMAITFADDVADNGVYEVHSNYEAKTFAYEYVDWELGTESWRYTSSDYAQELTVQNGFPGHAGADRFSLSMYEFATPNGTIMSFVDIILRNSDNSLFTNAEFYNLAKTANFPNTPSNNMGYMIFYDGEYRDADLYFDFSTVSIKPPIAGIPEPATWLMMIMGFGLAGLAVRRRGRQLSIG</sequence>
<protein>
    <submittedName>
        <fullName evidence="3">PEPxxWA-CTERM sorting domain-containing protein</fullName>
    </submittedName>
</protein>
<keyword evidence="4" id="KW-1185">Reference proteome</keyword>
<reference evidence="3" key="1">
    <citation type="submission" date="2023-01" db="EMBL/GenBank/DDBJ databases">
        <title>The genome sequence of Kordiimonadaceae bacterium 6D33.</title>
        <authorList>
            <person name="Liu Y."/>
        </authorList>
    </citation>
    <scope>NUCLEOTIDE SEQUENCE</scope>
    <source>
        <strain evidence="3">6D33</strain>
    </source>
</reference>
<evidence type="ECO:0000256" key="1">
    <source>
        <dbReference type="SAM" id="Phobius"/>
    </source>
</evidence>
<dbReference type="Proteomes" id="UP001217500">
    <property type="component" value="Chromosome"/>
</dbReference>
<dbReference type="NCBIfam" id="TIGR02595">
    <property type="entry name" value="PEP_CTERM"/>
    <property type="match status" value="1"/>
</dbReference>
<dbReference type="EMBL" id="CP116805">
    <property type="protein sequence ID" value="WCL54078.1"/>
    <property type="molecule type" value="Genomic_DNA"/>
</dbReference>
<proteinExistence type="predicted"/>
<keyword evidence="1" id="KW-1133">Transmembrane helix</keyword>
<gene>
    <name evidence="3" type="ORF">PH603_16185</name>
</gene>
<evidence type="ECO:0000313" key="4">
    <source>
        <dbReference type="Proteomes" id="UP001217500"/>
    </source>
</evidence>
<dbReference type="Pfam" id="PF07589">
    <property type="entry name" value="PEP-CTERM"/>
    <property type="match status" value="1"/>
</dbReference>
<dbReference type="RefSeq" id="WP_289503797.1">
    <property type="nucleotide sequence ID" value="NZ_CP116805.1"/>
</dbReference>
<feature type="domain" description="Ice-binding protein C-terminal" evidence="2">
    <location>
        <begin position="239"/>
        <end position="262"/>
    </location>
</feature>